<keyword evidence="1" id="KW-0732">Signal</keyword>
<comment type="caution">
    <text evidence="2">The sequence shown here is derived from an EMBL/GenBank/DDBJ whole genome shotgun (WGS) entry which is preliminary data.</text>
</comment>
<organism evidence="2 3">
    <name type="scientific">Canavalia gladiata</name>
    <name type="common">Sword bean</name>
    <name type="synonym">Dolichos gladiatus</name>
    <dbReference type="NCBI Taxonomy" id="3824"/>
    <lineage>
        <taxon>Eukaryota</taxon>
        <taxon>Viridiplantae</taxon>
        <taxon>Streptophyta</taxon>
        <taxon>Embryophyta</taxon>
        <taxon>Tracheophyta</taxon>
        <taxon>Spermatophyta</taxon>
        <taxon>Magnoliopsida</taxon>
        <taxon>eudicotyledons</taxon>
        <taxon>Gunneridae</taxon>
        <taxon>Pentapetalae</taxon>
        <taxon>rosids</taxon>
        <taxon>fabids</taxon>
        <taxon>Fabales</taxon>
        <taxon>Fabaceae</taxon>
        <taxon>Papilionoideae</taxon>
        <taxon>50 kb inversion clade</taxon>
        <taxon>NPAAA clade</taxon>
        <taxon>indigoferoid/millettioid clade</taxon>
        <taxon>Phaseoleae</taxon>
        <taxon>Canavalia</taxon>
    </lineage>
</organism>
<sequence length="88" mass="10270">MDEMLVQLILLIHVLSLFLFTDVNREIQRGWNSTIQKVWQGKLGIQKGHARVVAVCVENNYKLGKVMTEVMDPTIEVVAWHEWLHPKF</sequence>
<keyword evidence="3" id="KW-1185">Reference proteome</keyword>
<evidence type="ECO:0000256" key="1">
    <source>
        <dbReference type="SAM" id="SignalP"/>
    </source>
</evidence>
<dbReference type="AlphaFoldDB" id="A0AAN9M4A9"/>
<evidence type="ECO:0000313" key="3">
    <source>
        <dbReference type="Proteomes" id="UP001367508"/>
    </source>
</evidence>
<protein>
    <submittedName>
        <fullName evidence="2">Uncharacterized protein</fullName>
    </submittedName>
</protein>
<dbReference type="EMBL" id="JAYMYQ010000003">
    <property type="protein sequence ID" value="KAK7345193.1"/>
    <property type="molecule type" value="Genomic_DNA"/>
</dbReference>
<evidence type="ECO:0000313" key="2">
    <source>
        <dbReference type="EMBL" id="KAK7345193.1"/>
    </source>
</evidence>
<feature type="chain" id="PRO_5042918501" evidence="1">
    <location>
        <begin position="17"/>
        <end position="88"/>
    </location>
</feature>
<proteinExistence type="predicted"/>
<gene>
    <name evidence="2" type="ORF">VNO77_15760</name>
</gene>
<feature type="signal peptide" evidence="1">
    <location>
        <begin position="1"/>
        <end position="16"/>
    </location>
</feature>
<dbReference type="Proteomes" id="UP001367508">
    <property type="component" value="Unassembled WGS sequence"/>
</dbReference>
<reference evidence="2 3" key="1">
    <citation type="submission" date="2024-01" db="EMBL/GenBank/DDBJ databases">
        <title>The genomes of 5 underutilized Papilionoideae crops provide insights into root nodulation and disease resistanc.</title>
        <authorList>
            <person name="Jiang F."/>
        </authorList>
    </citation>
    <scope>NUCLEOTIDE SEQUENCE [LARGE SCALE GENOMIC DNA]</scope>
    <source>
        <strain evidence="2">LVBAO_FW01</strain>
        <tissue evidence="2">Leaves</tissue>
    </source>
</reference>
<name>A0AAN9M4A9_CANGL</name>
<accession>A0AAN9M4A9</accession>